<evidence type="ECO:0000313" key="2">
    <source>
        <dbReference type="Proteomes" id="UP000032142"/>
    </source>
</evidence>
<proteinExistence type="predicted"/>
<name>A0A0B0PB90_GOSAR</name>
<dbReference type="Proteomes" id="UP000032142">
    <property type="component" value="Unassembled WGS sequence"/>
</dbReference>
<protein>
    <submittedName>
        <fullName evidence="1">Uncharacterized protein</fullName>
    </submittedName>
</protein>
<evidence type="ECO:0000313" key="1">
    <source>
        <dbReference type="EMBL" id="KHG22067.1"/>
    </source>
</evidence>
<dbReference type="AlphaFoldDB" id="A0A0B0PB90"/>
<accession>A0A0B0PB90</accession>
<sequence length="33" mass="3645">MTISCKSLKSWDTVNLVRRCKCILTVSFGGAQV</sequence>
<reference evidence="2" key="1">
    <citation type="submission" date="2014-09" db="EMBL/GenBank/DDBJ databases">
        <authorList>
            <person name="Mudge J."/>
            <person name="Ramaraj T."/>
            <person name="Lindquist I.E."/>
            <person name="Bharti A.K."/>
            <person name="Sundararajan A."/>
            <person name="Cameron C.T."/>
            <person name="Woodward J.E."/>
            <person name="May G.D."/>
            <person name="Brubaker C."/>
            <person name="Broadhvest J."/>
            <person name="Wilkins T.A."/>
        </authorList>
    </citation>
    <scope>NUCLEOTIDE SEQUENCE</scope>
    <source>
        <strain evidence="2">cv. AKA8401</strain>
    </source>
</reference>
<gene>
    <name evidence="1" type="ORF">F383_05955</name>
</gene>
<keyword evidence="2" id="KW-1185">Reference proteome</keyword>
<dbReference type="EMBL" id="KN420505">
    <property type="protein sequence ID" value="KHG22067.1"/>
    <property type="molecule type" value="Genomic_DNA"/>
</dbReference>
<organism evidence="1 2">
    <name type="scientific">Gossypium arboreum</name>
    <name type="common">Tree cotton</name>
    <name type="synonym">Gossypium nanking</name>
    <dbReference type="NCBI Taxonomy" id="29729"/>
    <lineage>
        <taxon>Eukaryota</taxon>
        <taxon>Viridiplantae</taxon>
        <taxon>Streptophyta</taxon>
        <taxon>Embryophyta</taxon>
        <taxon>Tracheophyta</taxon>
        <taxon>Spermatophyta</taxon>
        <taxon>Magnoliopsida</taxon>
        <taxon>eudicotyledons</taxon>
        <taxon>Gunneridae</taxon>
        <taxon>Pentapetalae</taxon>
        <taxon>rosids</taxon>
        <taxon>malvids</taxon>
        <taxon>Malvales</taxon>
        <taxon>Malvaceae</taxon>
        <taxon>Malvoideae</taxon>
        <taxon>Gossypium</taxon>
    </lineage>
</organism>